<reference evidence="2 3" key="1">
    <citation type="submission" date="2018-02" db="EMBL/GenBank/DDBJ databases">
        <title>The genomes of Aspergillus section Nigri reveals drivers in fungal speciation.</title>
        <authorList>
            <consortium name="DOE Joint Genome Institute"/>
            <person name="Vesth T.C."/>
            <person name="Nybo J."/>
            <person name="Theobald S."/>
            <person name="Brandl J."/>
            <person name="Frisvad J.C."/>
            <person name="Nielsen K.F."/>
            <person name="Lyhne E.K."/>
            <person name="Kogle M.E."/>
            <person name="Kuo A."/>
            <person name="Riley R."/>
            <person name="Clum A."/>
            <person name="Nolan M."/>
            <person name="Lipzen A."/>
            <person name="Salamov A."/>
            <person name="Henrissat B."/>
            <person name="Wiebenga A."/>
            <person name="De vries R.P."/>
            <person name="Grigoriev I.V."/>
            <person name="Mortensen U.H."/>
            <person name="Andersen M.R."/>
            <person name="Baker S.E."/>
        </authorList>
    </citation>
    <scope>NUCLEOTIDE SEQUENCE [LARGE SCALE GENOMIC DNA]</scope>
    <source>
        <strain evidence="2 3">CBS 114.80</strain>
    </source>
</reference>
<proteinExistence type="predicted"/>
<accession>A0A2V5I538</accession>
<keyword evidence="3" id="KW-1185">Reference proteome</keyword>
<feature type="compositionally biased region" description="Gly residues" evidence="1">
    <location>
        <begin position="1"/>
        <end position="11"/>
    </location>
</feature>
<name>A0A2V5I538_9EURO</name>
<gene>
    <name evidence="2" type="ORF">BP00DRAFT_165769</name>
</gene>
<evidence type="ECO:0000313" key="2">
    <source>
        <dbReference type="EMBL" id="PYI31858.1"/>
    </source>
</evidence>
<feature type="region of interest" description="Disordered" evidence="1">
    <location>
        <begin position="75"/>
        <end position="114"/>
    </location>
</feature>
<feature type="compositionally biased region" description="Polar residues" evidence="1">
    <location>
        <begin position="104"/>
        <end position="114"/>
    </location>
</feature>
<evidence type="ECO:0000313" key="3">
    <source>
        <dbReference type="Proteomes" id="UP000248817"/>
    </source>
</evidence>
<evidence type="ECO:0000256" key="1">
    <source>
        <dbReference type="SAM" id="MobiDB-lite"/>
    </source>
</evidence>
<dbReference type="AlphaFoldDB" id="A0A2V5I538"/>
<feature type="region of interest" description="Disordered" evidence="1">
    <location>
        <begin position="1"/>
        <end position="44"/>
    </location>
</feature>
<sequence>MGGGKRGGSGEGKTIPQGEGGSRSVQDPTLGESHSHSFSPRATLPSHPLFPVLTLFVSSLGIPRLLLHDTRYERSNGSVSATKPDNKKHRLDIPPVRCSPPSYPSQATRDSSPPVSRRWRIYTSGYDLLRPEVPHQPYPNPLSQQTKPNLTHHHGLYRCLEIGLSKWKGDPRTSTSSMDHIYRTIHQSGSREGVIYLLQIYRVPLPSPAARLSFLSTTKITEGERQKRNRKKMKE</sequence>
<dbReference type="Proteomes" id="UP000248817">
    <property type="component" value="Unassembled WGS sequence"/>
</dbReference>
<dbReference type="EMBL" id="KZ825498">
    <property type="protein sequence ID" value="PYI31858.1"/>
    <property type="molecule type" value="Genomic_DNA"/>
</dbReference>
<organism evidence="2 3">
    <name type="scientific">Aspergillus indologenus CBS 114.80</name>
    <dbReference type="NCBI Taxonomy" id="1450541"/>
    <lineage>
        <taxon>Eukaryota</taxon>
        <taxon>Fungi</taxon>
        <taxon>Dikarya</taxon>
        <taxon>Ascomycota</taxon>
        <taxon>Pezizomycotina</taxon>
        <taxon>Eurotiomycetes</taxon>
        <taxon>Eurotiomycetidae</taxon>
        <taxon>Eurotiales</taxon>
        <taxon>Aspergillaceae</taxon>
        <taxon>Aspergillus</taxon>
        <taxon>Aspergillus subgen. Circumdati</taxon>
    </lineage>
</organism>
<protein>
    <submittedName>
        <fullName evidence="2">Uncharacterized protein</fullName>
    </submittedName>
</protein>